<name>A0AAU7U8Y7_9DEIO</name>
<evidence type="ECO:0000256" key="1">
    <source>
        <dbReference type="SAM" id="Phobius"/>
    </source>
</evidence>
<sequence length="374" mass="41426">MAEASPSDVTPAEAAAPPVTTYPVQFTGEPGEYFRLWIVNVLLSVVTLGIYLPWARVRTRQYFYGHTWLDGQNFEYTANPVALLRGYLLVGVLFAAYSISQQFQDYWWITGLLGLLFFALYPFLLYRSLRFNAANTIHRGLSFQFVGRPGGAYVAYLLIMLSVPFSLGLTFPLAVWMQRRYLLTHVAYGTTRAEFNKDVGVVYTIFLTAVAVMIAASVVVGVLALVGVVAAGGLGRLDDWFPNGGPEDSVVLFIILGVIAYVLLLLLYASVGQYLRAALLRYSLQDLYLGRTLRLQTSLNPVRLAWINVSNVAVQLITLGLATPWAAIRRTRYLMAHLQVQTIASLDDFQAAATPQESALGEAASEFFNFDLGF</sequence>
<keyword evidence="1" id="KW-0472">Membrane</keyword>
<feature type="transmembrane region" description="Helical" evidence="1">
    <location>
        <begin position="201"/>
        <end position="229"/>
    </location>
</feature>
<dbReference type="Pfam" id="PF05987">
    <property type="entry name" value="DUF898"/>
    <property type="match status" value="1"/>
</dbReference>
<keyword evidence="1" id="KW-0812">Transmembrane</keyword>
<gene>
    <name evidence="2" type="ORF">ABOD76_15490</name>
</gene>
<organism evidence="2">
    <name type="scientific">Deinococcus sonorensis KR-87</name>
    <dbReference type="NCBI Taxonomy" id="694439"/>
    <lineage>
        <taxon>Bacteria</taxon>
        <taxon>Thermotogati</taxon>
        <taxon>Deinococcota</taxon>
        <taxon>Deinococci</taxon>
        <taxon>Deinococcales</taxon>
        <taxon>Deinococcaceae</taxon>
        <taxon>Deinococcus</taxon>
    </lineage>
</organism>
<proteinExistence type="predicted"/>
<feature type="transmembrane region" description="Helical" evidence="1">
    <location>
        <begin position="250"/>
        <end position="271"/>
    </location>
</feature>
<feature type="transmembrane region" description="Helical" evidence="1">
    <location>
        <begin position="34"/>
        <end position="54"/>
    </location>
</feature>
<feature type="transmembrane region" description="Helical" evidence="1">
    <location>
        <begin position="150"/>
        <end position="175"/>
    </location>
</feature>
<evidence type="ECO:0000313" key="2">
    <source>
        <dbReference type="EMBL" id="XBV84832.1"/>
    </source>
</evidence>
<protein>
    <submittedName>
        <fullName evidence="2">YjgN family protein</fullName>
    </submittedName>
</protein>
<keyword evidence="1" id="KW-1133">Transmembrane helix</keyword>
<dbReference type="RefSeq" id="WP_350242869.1">
    <property type="nucleotide sequence ID" value="NZ_CP158299.1"/>
</dbReference>
<dbReference type="InterPro" id="IPR010295">
    <property type="entry name" value="DUF898"/>
</dbReference>
<reference evidence="2" key="1">
    <citation type="submission" date="2024-06" db="EMBL/GenBank/DDBJ databases">
        <title>Draft Genome Sequence of Deinococcus sonorensis Type Strain KR-87, a Biofilm Producing Representative of the Genus Deinococcus.</title>
        <authorList>
            <person name="Boren L.S."/>
            <person name="Grosso R.A."/>
            <person name="Hugenberg-Cox A.N."/>
            <person name="Hill J.T.E."/>
            <person name="Albert C.M."/>
            <person name="Tuohy J.M."/>
        </authorList>
    </citation>
    <scope>NUCLEOTIDE SEQUENCE</scope>
    <source>
        <strain evidence="2">KR-87</strain>
    </source>
</reference>
<dbReference type="KEGG" id="dsc:ABOD76_15490"/>
<feature type="transmembrane region" description="Helical" evidence="1">
    <location>
        <begin position="305"/>
        <end position="328"/>
    </location>
</feature>
<dbReference type="EMBL" id="CP158299">
    <property type="protein sequence ID" value="XBV84832.1"/>
    <property type="molecule type" value="Genomic_DNA"/>
</dbReference>
<dbReference type="AlphaFoldDB" id="A0AAU7U8Y7"/>
<feature type="transmembrane region" description="Helical" evidence="1">
    <location>
        <begin position="106"/>
        <end position="129"/>
    </location>
</feature>
<accession>A0AAU7U8Y7</accession>